<dbReference type="EMBL" id="JANEYF010003219">
    <property type="protein sequence ID" value="KAJ8938179.1"/>
    <property type="molecule type" value="Genomic_DNA"/>
</dbReference>
<dbReference type="AlphaFoldDB" id="A0AAV8XHN1"/>
<sequence length="107" mass="12358">MDGTFPFENFMPQLTEKVRKVAMPLQQVVRRTIEERQLVTSELSSTEKEETKFLIEHSSGPLSLNCNSPEFKVMKTGEYCLNVSKICDRFVELNDETIVEIKNFATH</sequence>
<organism evidence="1 2">
    <name type="scientific">Rhamnusium bicolor</name>
    <dbReference type="NCBI Taxonomy" id="1586634"/>
    <lineage>
        <taxon>Eukaryota</taxon>
        <taxon>Metazoa</taxon>
        <taxon>Ecdysozoa</taxon>
        <taxon>Arthropoda</taxon>
        <taxon>Hexapoda</taxon>
        <taxon>Insecta</taxon>
        <taxon>Pterygota</taxon>
        <taxon>Neoptera</taxon>
        <taxon>Endopterygota</taxon>
        <taxon>Coleoptera</taxon>
        <taxon>Polyphaga</taxon>
        <taxon>Cucujiformia</taxon>
        <taxon>Chrysomeloidea</taxon>
        <taxon>Cerambycidae</taxon>
        <taxon>Lepturinae</taxon>
        <taxon>Rhagiini</taxon>
        <taxon>Rhamnusium</taxon>
    </lineage>
</organism>
<dbReference type="Proteomes" id="UP001162156">
    <property type="component" value="Unassembled WGS sequence"/>
</dbReference>
<proteinExistence type="predicted"/>
<comment type="caution">
    <text evidence="1">The sequence shown here is derived from an EMBL/GenBank/DDBJ whole genome shotgun (WGS) entry which is preliminary data.</text>
</comment>
<accession>A0AAV8XHN1</accession>
<evidence type="ECO:0000313" key="2">
    <source>
        <dbReference type="Proteomes" id="UP001162156"/>
    </source>
</evidence>
<gene>
    <name evidence="1" type="ORF">NQ314_011587</name>
</gene>
<reference evidence="1" key="1">
    <citation type="journal article" date="2023" name="Insect Mol. Biol.">
        <title>Genome sequencing provides insights into the evolution of gene families encoding plant cell wall-degrading enzymes in longhorned beetles.</title>
        <authorList>
            <person name="Shin N.R."/>
            <person name="Okamura Y."/>
            <person name="Kirsch R."/>
            <person name="Pauchet Y."/>
        </authorList>
    </citation>
    <scope>NUCLEOTIDE SEQUENCE</scope>
    <source>
        <strain evidence="1">RBIC_L_NR</strain>
    </source>
</reference>
<evidence type="ECO:0000313" key="1">
    <source>
        <dbReference type="EMBL" id="KAJ8938179.1"/>
    </source>
</evidence>
<keyword evidence="2" id="KW-1185">Reference proteome</keyword>
<name>A0AAV8XHN1_9CUCU</name>
<protein>
    <submittedName>
        <fullName evidence="1">Uncharacterized protein</fullName>
    </submittedName>
</protein>